<proteinExistence type="predicted"/>
<name>A0ABT7IZ32_9ACTN</name>
<sequence length="121" mass="13920">MRKRSMPPEANGYKHFLDNSLEDAMANVRHVAHEQPNIQIHVVLDGFIMPNGKRGEPQELFEDFYKEGMVGKSWITTQHEMNILGEPVRLENRSWDSITFWHGGKKVELDMPDFNALRAGG</sequence>
<evidence type="ECO:0000313" key="1">
    <source>
        <dbReference type="EMBL" id="MDL2077853.1"/>
    </source>
</evidence>
<reference evidence="1 2" key="1">
    <citation type="submission" date="2023-05" db="EMBL/GenBank/DDBJ databases">
        <title>Streptomyces fuscus sp. nov., a brown-black pigment producing actinomyces isolated from dry sand of Sea duck farm.</title>
        <authorList>
            <person name="Xie J."/>
            <person name="Shen N."/>
        </authorList>
    </citation>
    <scope>NUCLEOTIDE SEQUENCE [LARGE SCALE GENOMIC DNA]</scope>
    <source>
        <strain evidence="1 2">GXMU-J15</strain>
    </source>
</reference>
<comment type="caution">
    <text evidence="1">The sequence shown here is derived from an EMBL/GenBank/DDBJ whole genome shotgun (WGS) entry which is preliminary data.</text>
</comment>
<dbReference type="RefSeq" id="WP_285433119.1">
    <property type="nucleotide sequence ID" value="NZ_JASJUS010000013.1"/>
</dbReference>
<dbReference type="EMBL" id="JASJUS010000013">
    <property type="protein sequence ID" value="MDL2077853.1"/>
    <property type="molecule type" value="Genomic_DNA"/>
</dbReference>
<gene>
    <name evidence="1" type="ORF">QNN03_15555</name>
</gene>
<organism evidence="1 2">
    <name type="scientific">Streptomyces fuscus</name>
    <dbReference type="NCBI Taxonomy" id="3048495"/>
    <lineage>
        <taxon>Bacteria</taxon>
        <taxon>Bacillati</taxon>
        <taxon>Actinomycetota</taxon>
        <taxon>Actinomycetes</taxon>
        <taxon>Kitasatosporales</taxon>
        <taxon>Streptomycetaceae</taxon>
        <taxon>Streptomyces</taxon>
    </lineage>
</organism>
<accession>A0ABT7IZ32</accession>
<keyword evidence="2" id="KW-1185">Reference proteome</keyword>
<dbReference type="Proteomes" id="UP001241926">
    <property type="component" value="Unassembled WGS sequence"/>
</dbReference>
<protein>
    <submittedName>
        <fullName evidence="1">Uncharacterized protein</fullName>
    </submittedName>
</protein>
<evidence type="ECO:0000313" key="2">
    <source>
        <dbReference type="Proteomes" id="UP001241926"/>
    </source>
</evidence>